<protein>
    <submittedName>
        <fullName evidence="1">(Mediterranean fruit fly) hypothetical protein</fullName>
    </submittedName>
</protein>
<sequence length="116" mass="12454">MAALLFAEITLKLRCAIDTKSTACVPKSTSTAHAATPRTLHRTAFARCSAPLTLLDLSHALNVSLLPLCVEREVRIDSMNVAIARRRIAFVVCEVGDDDYDHGDGVVAHSLGHSVS</sequence>
<dbReference type="AlphaFoldDB" id="A0A811V162"/>
<reference evidence="1" key="1">
    <citation type="submission" date="2020-11" db="EMBL/GenBank/DDBJ databases">
        <authorList>
            <person name="Whitehead M."/>
        </authorList>
    </citation>
    <scope>NUCLEOTIDE SEQUENCE</scope>
    <source>
        <strain evidence="1">EGII</strain>
    </source>
</reference>
<gene>
    <name evidence="1" type="ORF">CCAP1982_LOCUS13078</name>
</gene>
<name>A0A811V162_CERCA</name>
<keyword evidence="2" id="KW-1185">Reference proteome</keyword>
<evidence type="ECO:0000313" key="1">
    <source>
        <dbReference type="EMBL" id="CAD7004684.1"/>
    </source>
</evidence>
<comment type="caution">
    <text evidence="1">The sequence shown here is derived from an EMBL/GenBank/DDBJ whole genome shotgun (WGS) entry which is preliminary data.</text>
</comment>
<accession>A0A811V162</accession>
<dbReference type="EMBL" id="CAJHJT010000034">
    <property type="protein sequence ID" value="CAD7004684.1"/>
    <property type="molecule type" value="Genomic_DNA"/>
</dbReference>
<organism evidence="1 2">
    <name type="scientific">Ceratitis capitata</name>
    <name type="common">Mediterranean fruit fly</name>
    <name type="synonym">Tephritis capitata</name>
    <dbReference type="NCBI Taxonomy" id="7213"/>
    <lineage>
        <taxon>Eukaryota</taxon>
        <taxon>Metazoa</taxon>
        <taxon>Ecdysozoa</taxon>
        <taxon>Arthropoda</taxon>
        <taxon>Hexapoda</taxon>
        <taxon>Insecta</taxon>
        <taxon>Pterygota</taxon>
        <taxon>Neoptera</taxon>
        <taxon>Endopterygota</taxon>
        <taxon>Diptera</taxon>
        <taxon>Brachycera</taxon>
        <taxon>Muscomorpha</taxon>
        <taxon>Tephritoidea</taxon>
        <taxon>Tephritidae</taxon>
        <taxon>Ceratitis</taxon>
        <taxon>Ceratitis</taxon>
    </lineage>
</organism>
<dbReference type="Proteomes" id="UP000606786">
    <property type="component" value="Unassembled WGS sequence"/>
</dbReference>
<evidence type="ECO:0000313" key="2">
    <source>
        <dbReference type="Proteomes" id="UP000606786"/>
    </source>
</evidence>
<proteinExistence type="predicted"/>